<proteinExistence type="predicted"/>
<gene>
    <name evidence="2" type="ORF">AA0115_g10088</name>
</gene>
<evidence type="ECO:0000256" key="1">
    <source>
        <dbReference type="SAM" id="MobiDB-lite"/>
    </source>
</evidence>
<protein>
    <submittedName>
        <fullName evidence="2">Uncharacterized protein</fullName>
    </submittedName>
</protein>
<reference evidence="2" key="1">
    <citation type="submission" date="2017-10" db="EMBL/GenBank/DDBJ databases">
        <authorList>
            <person name="Armitage A.D."/>
            <person name="Barbara D.J."/>
            <person name="Woodhall J.W."/>
            <person name="Sreenivasaprasad S."/>
            <person name="Lane C.R."/>
            <person name="Clarkson J.P."/>
            <person name="Harrison R.J."/>
        </authorList>
    </citation>
    <scope>NUCLEOTIDE SEQUENCE</scope>
    <source>
        <strain evidence="2">FERA 1164</strain>
    </source>
</reference>
<feature type="compositionally biased region" description="Polar residues" evidence="1">
    <location>
        <begin position="1"/>
        <end position="21"/>
    </location>
</feature>
<feature type="region of interest" description="Disordered" evidence="1">
    <location>
        <begin position="1"/>
        <end position="45"/>
    </location>
</feature>
<evidence type="ECO:0000313" key="3">
    <source>
        <dbReference type="Proteomes" id="UP000292340"/>
    </source>
</evidence>
<organism evidence="2 3">
    <name type="scientific">Alternaria tenuissima</name>
    <dbReference type="NCBI Taxonomy" id="119927"/>
    <lineage>
        <taxon>Eukaryota</taxon>
        <taxon>Fungi</taxon>
        <taxon>Dikarya</taxon>
        <taxon>Ascomycota</taxon>
        <taxon>Pezizomycotina</taxon>
        <taxon>Dothideomycetes</taxon>
        <taxon>Pleosporomycetidae</taxon>
        <taxon>Pleosporales</taxon>
        <taxon>Pleosporineae</taxon>
        <taxon>Pleosporaceae</taxon>
        <taxon>Alternaria</taxon>
        <taxon>Alternaria sect. Alternaria</taxon>
        <taxon>Alternaria alternata complex</taxon>
    </lineage>
</organism>
<dbReference type="Proteomes" id="UP000292340">
    <property type="component" value="Unassembled WGS sequence"/>
</dbReference>
<dbReference type="AlphaFoldDB" id="A0AB37WA94"/>
<sequence>MALQQKSSSQRRNNIHNTNSRPIERSNIARNTPFNPLSLYTPPRQRSPQSALQTLFIHYERVTCLANELLAVMQETYYRVVPEPFNMQMLAKIEEYRPQLLMATERFKQFARVYRRGVRSEGEYGRQMEWEVDALEGLVRDAQEALVGGRKV</sequence>
<accession>A0AB37WA94</accession>
<reference evidence="2" key="2">
    <citation type="journal article" date="2019" name="bioRxiv">
        <title>Genomics, evolutionary history and diagnostics of the Alternaria alternata species group including apple and Asian pear pathotypes.</title>
        <authorList>
            <person name="Armitage A.D."/>
            <person name="Cockerton H.M."/>
            <person name="Sreenivasaprasad S."/>
            <person name="Woodhall J.W."/>
            <person name="Lane C.R."/>
            <person name="Harrison R.J."/>
            <person name="Clarkson J.P."/>
        </authorList>
    </citation>
    <scope>NUCLEOTIDE SEQUENCE</scope>
    <source>
        <strain evidence="2">FERA 1164</strain>
    </source>
</reference>
<evidence type="ECO:0000313" key="2">
    <source>
        <dbReference type="EMBL" id="RYN20728.1"/>
    </source>
</evidence>
<name>A0AB37WA94_9PLEO</name>
<dbReference type="EMBL" id="PDXB01000035">
    <property type="protein sequence ID" value="RYN20728.1"/>
    <property type="molecule type" value="Genomic_DNA"/>
</dbReference>
<comment type="caution">
    <text evidence="2">The sequence shown here is derived from an EMBL/GenBank/DDBJ whole genome shotgun (WGS) entry which is preliminary data.</text>
</comment>